<organism evidence="2 3">
    <name type="scientific">Aquisalinus luteolus</name>
    <dbReference type="NCBI Taxonomy" id="1566827"/>
    <lineage>
        <taxon>Bacteria</taxon>
        <taxon>Pseudomonadati</taxon>
        <taxon>Pseudomonadota</taxon>
        <taxon>Alphaproteobacteria</taxon>
        <taxon>Parvularculales</taxon>
        <taxon>Parvularculaceae</taxon>
        <taxon>Aquisalinus</taxon>
    </lineage>
</organism>
<gene>
    <name evidence="2" type="ORF">FF098_009605</name>
</gene>
<proteinExistence type="predicted"/>
<dbReference type="RefSeq" id="WP_155139930.1">
    <property type="nucleotide sequence ID" value="NZ_BMGZ01000002.1"/>
</dbReference>
<evidence type="ECO:0000313" key="3">
    <source>
        <dbReference type="Proteomes" id="UP000818603"/>
    </source>
</evidence>
<accession>A0ABX0HNC5</accession>
<keyword evidence="3" id="KW-1185">Reference proteome</keyword>
<protein>
    <submittedName>
        <fullName evidence="2">Uncharacterized protein</fullName>
    </submittedName>
</protein>
<evidence type="ECO:0000313" key="2">
    <source>
        <dbReference type="EMBL" id="NHK28157.1"/>
    </source>
</evidence>
<keyword evidence="1" id="KW-1133">Transmembrane helix</keyword>
<keyword evidence="1" id="KW-0812">Transmembrane</keyword>
<evidence type="ECO:0000256" key="1">
    <source>
        <dbReference type="SAM" id="Phobius"/>
    </source>
</evidence>
<name>A0ABX0HNC5_9PROT</name>
<feature type="transmembrane region" description="Helical" evidence="1">
    <location>
        <begin position="6"/>
        <end position="26"/>
    </location>
</feature>
<reference evidence="2 3" key="1">
    <citation type="submission" date="2020-02" db="EMBL/GenBank/DDBJ databases">
        <title>Genome sequence of Parvularcula flava strain NH6-79.</title>
        <authorList>
            <person name="Abdul Karim M.H."/>
            <person name="Lam M.Q."/>
            <person name="Chen S.J."/>
            <person name="Yahya A."/>
            <person name="Shahir S."/>
            <person name="Shamsir M.S."/>
            <person name="Chong C.S."/>
        </authorList>
    </citation>
    <scope>NUCLEOTIDE SEQUENCE [LARGE SCALE GENOMIC DNA]</scope>
    <source>
        <strain evidence="2 3">NH6-79</strain>
    </source>
</reference>
<comment type="caution">
    <text evidence="2">The sequence shown here is derived from an EMBL/GenBank/DDBJ whole genome shotgun (WGS) entry which is preliminary data.</text>
</comment>
<dbReference type="Proteomes" id="UP000818603">
    <property type="component" value="Unassembled WGS sequence"/>
</dbReference>
<keyword evidence="1" id="KW-0472">Membrane</keyword>
<sequence>MFTSFLIFLGSVVIGSIGFLMGRVFNQSELVLGEKRRIYESFLIICPTPNDAYGDDLPLSKEYIDAHTLLRFYGEPNVHLAVNRYMDLFLEAQKVLSMDSDPLDSKFKELARAHNDIILEMRRDALGWSAFGYRGKSRLPEGYAEKVFTEHSKDIE</sequence>
<dbReference type="EMBL" id="VCJR02000002">
    <property type="protein sequence ID" value="NHK28157.1"/>
    <property type="molecule type" value="Genomic_DNA"/>
</dbReference>